<dbReference type="InterPro" id="IPR024199">
    <property type="entry name" value="Uncharacterised_DsbB"/>
</dbReference>
<proteinExistence type="predicted"/>
<keyword evidence="2 5" id="KW-0812">Transmembrane</keyword>
<dbReference type="InterPro" id="IPR003752">
    <property type="entry name" value="DiS_bond_form_DsbB/BdbC"/>
</dbReference>
<dbReference type="InterPro" id="IPR023380">
    <property type="entry name" value="DsbB-like_sf"/>
</dbReference>
<evidence type="ECO:0000313" key="6">
    <source>
        <dbReference type="EMBL" id="MBL0848605.1"/>
    </source>
</evidence>
<reference evidence="6" key="1">
    <citation type="submission" date="2019-02" db="EMBL/GenBank/DDBJ databases">
        <title>A novel Candidatus Liberibacter species associated with the New Zealand native fuchsia psyllid, Ctenarytaina fuchsiae.</title>
        <authorList>
            <person name="Thompson S.M."/>
            <person name="Jorgensen N."/>
            <person name="David C."/>
            <person name="Bulman S.R."/>
            <person name="Smith G.R."/>
        </authorList>
    </citation>
    <scope>NUCLEOTIDE SEQUENCE</scope>
    <source>
        <strain evidence="6">Oxford</strain>
    </source>
</reference>
<dbReference type="PIRSF" id="PIRSF033913">
    <property type="entry name" value="S-S_format_DsbB"/>
    <property type="match status" value="1"/>
</dbReference>
<keyword evidence="3 5" id="KW-1133">Transmembrane helix</keyword>
<protein>
    <submittedName>
        <fullName evidence="6">Disulfide bond formation protein B</fullName>
    </submittedName>
</protein>
<sequence length="181" mass="20669">MISFLLSKLVNLRITQILIICIAMAIITALIVQHLGGFSPCGFCFQERRSYYYCLLFAIASDFSIQNRRLYWLTSLLLTSILLIMIYNTCLSIIHVGFEWNIWKADTLCHSKSMQFQETDSITNTTDLLNNINKKSNSPCSQAKLYILGYSLAFWNIVLSIILSVMSCVAIIRTLRESSSR</sequence>
<dbReference type="GO" id="GO:0006457">
    <property type="term" value="P:protein folding"/>
    <property type="evidence" value="ECO:0007669"/>
    <property type="project" value="InterPro"/>
</dbReference>
<keyword evidence="4 5" id="KW-0472">Membrane</keyword>
<dbReference type="AlphaFoldDB" id="A0A937DGM4"/>
<feature type="transmembrane region" description="Helical" evidence="5">
    <location>
        <begin position="12"/>
        <end position="35"/>
    </location>
</feature>
<evidence type="ECO:0000256" key="5">
    <source>
        <dbReference type="SAM" id="Phobius"/>
    </source>
</evidence>
<dbReference type="GO" id="GO:0015035">
    <property type="term" value="F:protein-disulfide reductase activity"/>
    <property type="evidence" value="ECO:0007669"/>
    <property type="project" value="InterPro"/>
</dbReference>
<accession>A0A937DGM4</accession>
<evidence type="ECO:0000256" key="4">
    <source>
        <dbReference type="ARBA" id="ARBA00023136"/>
    </source>
</evidence>
<comment type="caution">
    <text evidence="6">The sequence shown here is derived from an EMBL/GenBank/DDBJ whole genome shotgun (WGS) entry which is preliminary data.</text>
</comment>
<organism evidence="6 7">
    <name type="scientific">Candidatus Liberibacter ctenarytainae</name>
    <dbReference type="NCBI Taxonomy" id="2020335"/>
    <lineage>
        <taxon>Bacteria</taxon>
        <taxon>Pseudomonadati</taxon>
        <taxon>Pseudomonadota</taxon>
        <taxon>Alphaproteobacteria</taxon>
        <taxon>Hyphomicrobiales</taxon>
        <taxon>Rhizobiaceae</taxon>
        <taxon>Liberibacter</taxon>
    </lineage>
</organism>
<evidence type="ECO:0000256" key="3">
    <source>
        <dbReference type="ARBA" id="ARBA00022989"/>
    </source>
</evidence>
<evidence type="ECO:0000256" key="2">
    <source>
        <dbReference type="ARBA" id="ARBA00022692"/>
    </source>
</evidence>
<dbReference type="EMBL" id="SEOL01000001">
    <property type="protein sequence ID" value="MBL0848605.1"/>
    <property type="molecule type" value="Genomic_DNA"/>
</dbReference>
<dbReference type="Proteomes" id="UP000736856">
    <property type="component" value="Unassembled WGS sequence"/>
</dbReference>
<evidence type="ECO:0000256" key="1">
    <source>
        <dbReference type="ARBA" id="ARBA00004141"/>
    </source>
</evidence>
<dbReference type="SUPFAM" id="SSF158442">
    <property type="entry name" value="DsbB-like"/>
    <property type="match status" value="1"/>
</dbReference>
<feature type="transmembrane region" description="Helical" evidence="5">
    <location>
        <begin position="152"/>
        <end position="172"/>
    </location>
</feature>
<dbReference type="Gene3D" id="1.20.1550.10">
    <property type="entry name" value="DsbB-like"/>
    <property type="match status" value="1"/>
</dbReference>
<comment type="subcellular location">
    <subcellularLocation>
        <location evidence="1">Membrane</location>
        <topology evidence="1">Multi-pass membrane protein</topology>
    </subcellularLocation>
</comment>
<dbReference type="GO" id="GO:0016020">
    <property type="term" value="C:membrane"/>
    <property type="evidence" value="ECO:0007669"/>
    <property type="project" value="UniProtKB-SubCell"/>
</dbReference>
<feature type="transmembrane region" description="Helical" evidence="5">
    <location>
        <begin position="77"/>
        <end position="98"/>
    </location>
</feature>
<evidence type="ECO:0000313" key="7">
    <source>
        <dbReference type="Proteomes" id="UP000736856"/>
    </source>
</evidence>
<dbReference type="Pfam" id="PF02600">
    <property type="entry name" value="DsbB"/>
    <property type="match status" value="1"/>
</dbReference>
<gene>
    <name evidence="6" type="ORF">EU981_00650</name>
</gene>
<name>A0A937DGM4_9HYPH</name>